<dbReference type="Gramene" id="Kaladp0824s0025.1.v1.1">
    <property type="protein sequence ID" value="Kaladp0824s0025.1.v1.1"/>
    <property type="gene ID" value="Kaladp0824s0025.v1.1"/>
</dbReference>
<sequence length="223" mass="24214">MDLKPDRNASLPDFAYPWESAKLHKNLESAAVIIRIPVEKRESLKLNEGVKASEYSLPDTKIVSKSGPCDSIDVIAVTSAGSHSLPNAENQGPSSLLERWRVGGGCECGGWDMGCPLTVYSNPASQNSSSLSDKQTTDHFELLVQGERSKSCALSIKVVKEGRYDVVFHARLSALQAFSICVAMVHALEPTNSALTPLWSPRKSKESQTTMTLNPPISPMSRV</sequence>
<reference evidence="2" key="1">
    <citation type="submission" date="2021-01" db="UniProtKB">
        <authorList>
            <consortium name="EnsemblPlants"/>
        </authorList>
    </citation>
    <scope>IDENTIFICATION</scope>
</reference>
<protein>
    <submittedName>
        <fullName evidence="2">Uncharacterized protein</fullName>
    </submittedName>
</protein>
<dbReference type="PANTHER" id="PTHR31390">
    <property type="entry name" value="EXPRESSED PROTEIN"/>
    <property type="match status" value="1"/>
</dbReference>
<keyword evidence="3" id="KW-1185">Reference proteome</keyword>
<dbReference type="PANTHER" id="PTHR31390:SF0">
    <property type="entry name" value="DOMAIN PROTEIN, PUTATIVE (DUF3527)-RELATED"/>
    <property type="match status" value="1"/>
</dbReference>
<dbReference type="InterPro" id="IPR021916">
    <property type="entry name" value="DUF3527"/>
</dbReference>
<feature type="region of interest" description="Disordered" evidence="1">
    <location>
        <begin position="196"/>
        <end position="223"/>
    </location>
</feature>
<dbReference type="EnsemblPlants" id="Kaladp0824s0025.1.v1.1">
    <property type="protein sequence ID" value="Kaladp0824s0025.1.v1.1"/>
    <property type="gene ID" value="Kaladp0824s0025.v1.1"/>
</dbReference>
<accession>A0A7N1A9A3</accession>
<name>A0A7N1A9A3_KALFE</name>
<proteinExistence type="predicted"/>
<evidence type="ECO:0000313" key="3">
    <source>
        <dbReference type="Proteomes" id="UP000594263"/>
    </source>
</evidence>
<evidence type="ECO:0000256" key="1">
    <source>
        <dbReference type="SAM" id="MobiDB-lite"/>
    </source>
</evidence>
<dbReference type="Proteomes" id="UP000594263">
    <property type="component" value="Unplaced"/>
</dbReference>
<dbReference type="Pfam" id="PF12043">
    <property type="entry name" value="DUF3527"/>
    <property type="match status" value="1"/>
</dbReference>
<evidence type="ECO:0000313" key="2">
    <source>
        <dbReference type="EnsemblPlants" id="Kaladp0824s0025.1.v1.1"/>
    </source>
</evidence>
<dbReference type="AlphaFoldDB" id="A0A7N1A9A3"/>
<organism evidence="2 3">
    <name type="scientific">Kalanchoe fedtschenkoi</name>
    <name type="common">Lavender scallops</name>
    <name type="synonym">South American air plant</name>
    <dbReference type="NCBI Taxonomy" id="63787"/>
    <lineage>
        <taxon>Eukaryota</taxon>
        <taxon>Viridiplantae</taxon>
        <taxon>Streptophyta</taxon>
        <taxon>Embryophyta</taxon>
        <taxon>Tracheophyta</taxon>
        <taxon>Spermatophyta</taxon>
        <taxon>Magnoliopsida</taxon>
        <taxon>eudicotyledons</taxon>
        <taxon>Gunneridae</taxon>
        <taxon>Pentapetalae</taxon>
        <taxon>Saxifragales</taxon>
        <taxon>Crassulaceae</taxon>
        <taxon>Kalanchoe</taxon>
    </lineage>
</organism>